<gene>
    <name evidence="2" type="ORF">SAMN04487947_1340</name>
</gene>
<dbReference type="STRING" id="553469.SAMN04487947_1340"/>
<accession>A0A1I6GLF6</accession>
<feature type="transmembrane region" description="Helical" evidence="1">
    <location>
        <begin position="106"/>
        <end position="124"/>
    </location>
</feature>
<keyword evidence="1" id="KW-1133">Transmembrane helix</keyword>
<name>A0A1I6GLF6_9EURY</name>
<organism evidence="2 3">
    <name type="scientific">Halogeometricum rufum</name>
    <dbReference type="NCBI Taxonomy" id="553469"/>
    <lineage>
        <taxon>Archaea</taxon>
        <taxon>Methanobacteriati</taxon>
        <taxon>Methanobacteriota</taxon>
        <taxon>Stenosarchaea group</taxon>
        <taxon>Halobacteria</taxon>
        <taxon>Halobacteriales</taxon>
        <taxon>Haloferacaceae</taxon>
        <taxon>Halogeometricum</taxon>
    </lineage>
</organism>
<dbReference type="EMBL" id="FOYT01000001">
    <property type="protein sequence ID" value="SFR43024.1"/>
    <property type="molecule type" value="Genomic_DNA"/>
</dbReference>
<keyword evidence="3" id="KW-1185">Reference proteome</keyword>
<evidence type="ECO:0000313" key="2">
    <source>
        <dbReference type="EMBL" id="SFR43024.1"/>
    </source>
</evidence>
<dbReference type="RefSeq" id="WP_089805758.1">
    <property type="nucleotide sequence ID" value="NZ_FOYT01000001.1"/>
</dbReference>
<dbReference type="AlphaFoldDB" id="A0A1I6GLF6"/>
<sequence length="131" mass="13954">MADYRPGACNIGEAEQRRRYALGAVAAVATLGLVTWVFGFGGPAWALVLAAVPLFGAAEGYFQGKYQFCTGFAALGIYDVSADGDTRRQVTDEANRRADLRRAWQIHAYAAAVAVGGAVLLYVLELFVSSS</sequence>
<keyword evidence="1" id="KW-0472">Membrane</keyword>
<evidence type="ECO:0000313" key="3">
    <source>
        <dbReference type="Proteomes" id="UP000198531"/>
    </source>
</evidence>
<dbReference type="OrthoDB" id="253187at2157"/>
<protein>
    <submittedName>
        <fullName evidence="2">Uncharacterized protein</fullName>
    </submittedName>
</protein>
<reference evidence="3" key="1">
    <citation type="submission" date="2016-10" db="EMBL/GenBank/DDBJ databases">
        <authorList>
            <person name="Varghese N."/>
            <person name="Submissions S."/>
        </authorList>
    </citation>
    <scope>NUCLEOTIDE SEQUENCE [LARGE SCALE GENOMIC DNA]</scope>
    <source>
        <strain evidence="3">CGMCC 1.7736</strain>
    </source>
</reference>
<keyword evidence="1" id="KW-0812">Transmembrane</keyword>
<proteinExistence type="predicted"/>
<dbReference type="Proteomes" id="UP000198531">
    <property type="component" value="Unassembled WGS sequence"/>
</dbReference>
<feature type="transmembrane region" description="Helical" evidence="1">
    <location>
        <begin position="44"/>
        <end position="62"/>
    </location>
</feature>
<evidence type="ECO:0000256" key="1">
    <source>
        <dbReference type="SAM" id="Phobius"/>
    </source>
</evidence>
<feature type="transmembrane region" description="Helical" evidence="1">
    <location>
        <begin position="20"/>
        <end position="38"/>
    </location>
</feature>